<gene>
    <name evidence="2" type="ORF">FOL47_000773</name>
</gene>
<dbReference type="PANTHER" id="PTHR37984:SF5">
    <property type="entry name" value="PROTEIN NYNRIN-LIKE"/>
    <property type="match status" value="1"/>
</dbReference>
<sequence>PHALVRSLCTLMEEAAIPSKHYRLLMDDISLGADSPAELRDLHAQLRPHLARRGFEENPQKLVSSLPERRSSSRALTHPCFGMLWSPSDDTLMVRPVRTSAEGIHTAMDLRRYSGVLFDPLGLLLEYNVQLRLLLRQIRQEIGPSGRLRPDHSQSLVKWEKSVNNRPLRVPRLLRSAHEPYSGLLFLFVDSSDMAGAAILTTAFGARIAGRGYLHEATGTRRSAPKLELDALASSVLWCAQHIAESLDHSPVSTLVICTDNSANVARLRRHPYGCHNCLHRLETARICTLVTHLSGLWNPADAASRGKVPSEKSDRLYAVLRDYTSEAPPQSLGSIPTLYRLPSDFEVQQPPQAACKVNKASPPCAPEDGADSRRIEVTEVPTVLIHTICSASVPADYDEAMVIPTTLYGYRLLASAFRSWQTLAVDLGDRDTDVDVAQDPHLLTALTLTVRDSQTHFGVDRLLLSPFSSIDSDGLVVRRCRHYVDGNLHSQIIVPQQHVLLQKIIVRSSHNLHHGGVGATYRDLVRRYHRSGLRRLVGSVVKACGICIKNKPRSHALQASGVYSSDRKPWSSIGIDHCGPYEGNGDRAKFLVVATCLLTGFVDAEVVGSTNAPNLITACRRIFSRNGFPRRVCSDRGSAYISSPFRVFLIKRNIQHHLVPAGSPQYGGKWERSHGPLNQKIRVLRATQNKLDWRTLVAEAVSLSNSRLRWGSLSSWDLLHTYGYDQSCSTSSRPANVQLRDAWEDDRERTRLRVGDKATSVAIGDTVYLSTPSPGKLGDLARGPYLVTHISGGVFSLKELATGKMISQPLLNLIPTKTGNQ</sequence>
<dbReference type="GO" id="GO:0003676">
    <property type="term" value="F:nucleic acid binding"/>
    <property type="evidence" value="ECO:0007669"/>
    <property type="project" value="InterPro"/>
</dbReference>
<evidence type="ECO:0000313" key="3">
    <source>
        <dbReference type="Proteomes" id="UP000591131"/>
    </source>
</evidence>
<dbReference type="GO" id="GO:0015074">
    <property type="term" value="P:DNA integration"/>
    <property type="evidence" value="ECO:0007669"/>
    <property type="project" value="InterPro"/>
</dbReference>
<reference evidence="2 3" key="1">
    <citation type="submission" date="2020-04" db="EMBL/GenBank/DDBJ databases">
        <title>Perkinsus chesapeaki whole genome sequence.</title>
        <authorList>
            <person name="Bogema D.R."/>
        </authorList>
    </citation>
    <scope>NUCLEOTIDE SEQUENCE [LARGE SCALE GENOMIC DNA]</scope>
    <source>
        <strain evidence="2">ATCC PRA-425</strain>
    </source>
</reference>
<dbReference type="Pfam" id="PF00665">
    <property type="entry name" value="rve"/>
    <property type="match status" value="1"/>
</dbReference>
<comment type="caution">
    <text evidence="2">The sequence shown here is derived from an EMBL/GenBank/DDBJ whole genome shotgun (WGS) entry which is preliminary data.</text>
</comment>
<accession>A0A7J6KU99</accession>
<dbReference type="OrthoDB" id="115435at2759"/>
<dbReference type="Proteomes" id="UP000591131">
    <property type="component" value="Unassembled WGS sequence"/>
</dbReference>
<dbReference type="EMBL" id="JAAPAO010001154">
    <property type="protein sequence ID" value="KAF4650923.1"/>
    <property type="molecule type" value="Genomic_DNA"/>
</dbReference>
<evidence type="ECO:0000313" key="2">
    <source>
        <dbReference type="EMBL" id="KAF4650923.1"/>
    </source>
</evidence>
<dbReference type="Pfam" id="PF05380">
    <property type="entry name" value="Peptidase_A17"/>
    <property type="match status" value="1"/>
</dbReference>
<dbReference type="Gene3D" id="1.10.340.70">
    <property type="match status" value="1"/>
</dbReference>
<evidence type="ECO:0000259" key="1">
    <source>
        <dbReference type="PROSITE" id="PS50994"/>
    </source>
</evidence>
<dbReference type="InterPro" id="IPR001584">
    <property type="entry name" value="Integrase_cat-core"/>
</dbReference>
<protein>
    <recommendedName>
        <fullName evidence="1">Integrase catalytic domain-containing protein</fullName>
    </recommendedName>
</protein>
<dbReference type="Gene3D" id="3.30.420.10">
    <property type="entry name" value="Ribonuclease H-like superfamily/Ribonuclease H"/>
    <property type="match status" value="1"/>
</dbReference>
<dbReference type="InterPro" id="IPR012337">
    <property type="entry name" value="RNaseH-like_sf"/>
</dbReference>
<keyword evidence="3" id="KW-1185">Reference proteome</keyword>
<proteinExistence type="predicted"/>
<feature type="non-terminal residue" evidence="2">
    <location>
        <position position="822"/>
    </location>
</feature>
<dbReference type="SUPFAM" id="SSF53098">
    <property type="entry name" value="Ribonuclease H-like"/>
    <property type="match status" value="1"/>
</dbReference>
<name>A0A7J6KU99_PERCH</name>
<feature type="domain" description="Integrase catalytic" evidence="1">
    <location>
        <begin position="566"/>
        <end position="743"/>
    </location>
</feature>
<dbReference type="InterPro" id="IPR041588">
    <property type="entry name" value="Integrase_H2C2"/>
</dbReference>
<dbReference type="PROSITE" id="PS50994">
    <property type="entry name" value="INTEGRASE"/>
    <property type="match status" value="1"/>
</dbReference>
<dbReference type="PANTHER" id="PTHR37984">
    <property type="entry name" value="PROTEIN CBG26694"/>
    <property type="match status" value="1"/>
</dbReference>
<dbReference type="InterPro" id="IPR008042">
    <property type="entry name" value="Retrotrans_Pao"/>
</dbReference>
<dbReference type="AlphaFoldDB" id="A0A7J6KU99"/>
<dbReference type="InterPro" id="IPR036397">
    <property type="entry name" value="RNaseH_sf"/>
</dbReference>
<dbReference type="InterPro" id="IPR050951">
    <property type="entry name" value="Retrovirus_Pol_polyprotein"/>
</dbReference>
<dbReference type="Pfam" id="PF17921">
    <property type="entry name" value="Integrase_H2C2"/>
    <property type="match status" value="1"/>
</dbReference>
<organism evidence="2 3">
    <name type="scientific">Perkinsus chesapeaki</name>
    <name type="common">Clam parasite</name>
    <name type="synonym">Perkinsus andrewsi</name>
    <dbReference type="NCBI Taxonomy" id="330153"/>
    <lineage>
        <taxon>Eukaryota</taxon>
        <taxon>Sar</taxon>
        <taxon>Alveolata</taxon>
        <taxon>Perkinsozoa</taxon>
        <taxon>Perkinsea</taxon>
        <taxon>Perkinsida</taxon>
        <taxon>Perkinsidae</taxon>
        <taxon>Perkinsus</taxon>
    </lineage>
</organism>